<dbReference type="Proteomes" id="UP000290288">
    <property type="component" value="Unassembled WGS sequence"/>
</dbReference>
<dbReference type="EMBL" id="SDEE01000784">
    <property type="protein sequence ID" value="RXW14009.1"/>
    <property type="molecule type" value="Genomic_DNA"/>
</dbReference>
<reference evidence="1 2" key="1">
    <citation type="submission" date="2019-01" db="EMBL/GenBank/DDBJ databases">
        <title>Draft genome sequence of Psathyrella aberdarensis IHI B618.</title>
        <authorList>
            <person name="Buettner E."/>
            <person name="Kellner H."/>
        </authorList>
    </citation>
    <scope>NUCLEOTIDE SEQUENCE [LARGE SCALE GENOMIC DNA]</scope>
    <source>
        <strain evidence="1 2">IHI B618</strain>
    </source>
</reference>
<dbReference type="STRING" id="2316362.A0A4Q2D4K2"/>
<dbReference type="InterPro" id="IPR032567">
    <property type="entry name" value="RTL1-rel"/>
</dbReference>
<accession>A0A4Q2D4K2</accession>
<dbReference type="PANTHER" id="PTHR15503:SF36">
    <property type="entry name" value="RETROTRANSPOSON GAG-LIKE PROTEIN 5"/>
    <property type="match status" value="1"/>
</dbReference>
<dbReference type="AlphaFoldDB" id="A0A4Q2D4K2"/>
<proteinExistence type="predicted"/>
<keyword evidence="2" id="KW-1185">Reference proteome</keyword>
<organism evidence="1 2">
    <name type="scientific">Candolleomyces aberdarensis</name>
    <dbReference type="NCBI Taxonomy" id="2316362"/>
    <lineage>
        <taxon>Eukaryota</taxon>
        <taxon>Fungi</taxon>
        <taxon>Dikarya</taxon>
        <taxon>Basidiomycota</taxon>
        <taxon>Agaricomycotina</taxon>
        <taxon>Agaricomycetes</taxon>
        <taxon>Agaricomycetidae</taxon>
        <taxon>Agaricales</taxon>
        <taxon>Agaricineae</taxon>
        <taxon>Psathyrellaceae</taxon>
        <taxon>Candolleomyces</taxon>
    </lineage>
</organism>
<comment type="caution">
    <text evidence="1">The sequence shown here is derived from an EMBL/GenBank/DDBJ whole genome shotgun (WGS) entry which is preliminary data.</text>
</comment>
<evidence type="ECO:0000313" key="1">
    <source>
        <dbReference type="EMBL" id="RXW14009.1"/>
    </source>
</evidence>
<gene>
    <name evidence="1" type="ORF">EST38_g11846</name>
</gene>
<evidence type="ECO:0000313" key="2">
    <source>
        <dbReference type="Proteomes" id="UP000290288"/>
    </source>
</evidence>
<dbReference type="SUPFAM" id="SSF56672">
    <property type="entry name" value="DNA/RNA polymerases"/>
    <property type="match status" value="1"/>
</dbReference>
<protein>
    <submittedName>
        <fullName evidence="1">Uncharacterized protein</fullName>
    </submittedName>
</protein>
<dbReference type="Gene3D" id="3.10.10.10">
    <property type="entry name" value="HIV Type 1 Reverse Transcriptase, subunit A, domain 1"/>
    <property type="match status" value="1"/>
</dbReference>
<name>A0A4Q2D4K2_9AGAR</name>
<sequence>MYCLTQDEQKALAEYIKENLSKGFIHRSTSPAASPILFVRKKTGDLRLCVDYR</sequence>
<dbReference type="OrthoDB" id="3250101at2759"/>
<dbReference type="PANTHER" id="PTHR15503">
    <property type="entry name" value="LDOC1 RELATED"/>
    <property type="match status" value="1"/>
</dbReference>
<dbReference type="InterPro" id="IPR043502">
    <property type="entry name" value="DNA/RNA_pol_sf"/>
</dbReference>